<dbReference type="InterPro" id="IPR053853">
    <property type="entry name" value="FitA-like_RHH"/>
</dbReference>
<evidence type="ECO:0000259" key="1">
    <source>
        <dbReference type="Pfam" id="PF22513"/>
    </source>
</evidence>
<organism evidence="2 3">
    <name type="scientific">Kytococcus aerolatus</name>
    <dbReference type="NCBI Taxonomy" id="592308"/>
    <lineage>
        <taxon>Bacteria</taxon>
        <taxon>Bacillati</taxon>
        <taxon>Actinomycetota</taxon>
        <taxon>Actinomycetes</taxon>
        <taxon>Micrococcales</taxon>
        <taxon>Kytococcaceae</taxon>
        <taxon>Kytococcus</taxon>
    </lineage>
</organism>
<dbReference type="GO" id="GO:0006355">
    <property type="term" value="P:regulation of DNA-templated transcription"/>
    <property type="evidence" value="ECO:0007669"/>
    <property type="project" value="InterPro"/>
</dbReference>
<evidence type="ECO:0000313" key="3">
    <source>
        <dbReference type="Proteomes" id="UP000198122"/>
    </source>
</evidence>
<protein>
    <recommendedName>
        <fullName evidence="1">Antitoxin FitA-like ribbon-helix-helix domain-containing protein</fullName>
    </recommendedName>
</protein>
<dbReference type="Pfam" id="PF22513">
    <property type="entry name" value="FitA-like_RHH"/>
    <property type="match status" value="1"/>
</dbReference>
<dbReference type="AlphaFoldDB" id="A0A212U0F9"/>
<dbReference type="EMBL" id="FYEZ01000002">
    <property type="protein sequence ID" value="SNC71616.1"/>
    <property type="molecule type" value="Genomic_DNA"/>
</dbReference>
<dbReference type="Proteomes" id="UP000198122">
    <property type="component" value="Unassembled WGS sequence"/>
</dbReference>
<dbReference type="InterPro" id="IPR010985">
    <property type="entry name" value="Ribbon_hlx_hlx"/>
</dbReference>
<reference evidence="2 3" key="1">
    <citation type="submission" date="2017-06" db="EMBL/GenBank/DDBJ databases">
        <authorList>
            <person name="Kim H.J."/>
            <person name="Triplett B.A."/>
        </authorList>
    </citation>
    <scope>NUCLEOTIDE SEQUENCE [LARGE SCALE GENOMIC DNA]</scope>
    <source>
        <strain evidence="2 3">DSM 22179</strain>
    </source>
</reference>
<dbReference type="SUPFAM" id="SSF47598">
    <property type="entry name" value="Ribbon-helix-helix"/>
    <property type="match status" value="1"/>
</dbReference>
<sequence length="75" mass="8292">MKTLYVRDVPDDVAERLKERAAAAGQSLSAYVAGQLTTLASRPTNAEVAQRLHARQRDEGLSREEVVERVAASRR</sequence>
<gene>
    <name evidence="2" type="ORF">SAMN05445756_1558</name>
</gene>
<accession>A0A212U0F9</accession>
<dbReference type="OrthoDB" id="7107936at2"/>
<dbReference type="RefSeq" id="WP_088818513.1">
    <property type="nucleotide sequence ID" value="NZ_FYEZ01000002.1"/>
</dbReference>
<feature type="domain" description="Antitoxin FitA-like ribbon-helix-helix" evidence="1">
    <location>
        <begin position="3"/>
        <end position="32"/>
    </location>
</feature>
<name>A0A212U0F9_9MICO</name>
<proteinExistence type="predicted"/>
<evidence type="ECO:0000313" key="2">
    <source>
        <dbReference type="EMBL" id="SNC71616.1"/>
    </source>
</evidence>
<keyword evidence="3" id="KW-1185">Reference proteome</keyword>